<accession>A0A395I008</accession>
<protein>
    <submittedName>
        <fullName evidence="2">Uncharacterized protein</fullName>
    </submittedName>
</protein>
<dbReference type="Proteomes" id="UP000248961">
    <property type="component" value="Unassembled WGS sequence"/>
</dbReference>
<organism evidence="2 3">
    <name type="scientific">Aspergillus homomorphus (strain CBS 101889)</name>
    <dbReference type="NCBI Taxonomy" id="1450537"/>
    <lineage>
        <taxon>Eukaryota</taxon>
        <taxon>Fungi</taxon>
        <taxon>Dikarya</taxon>
        <taxon>Ascomycota</taxon>
        <taxon>Pezizomycotina</taxon>
        <taxon>Eurotiomycetes</taxon>
        <taxon>Eurotiomycetidae</taxon>
        <taxon>Eurotiales</taxon>
        <taxon>Aspergillaceae</taxon>
        <taxon>Aspergillus</taxon>
        <taxon>Aspergillus subgen. Circumdati</taxon>
    </lineage>
</organism>
<dbReference type="RefSeq" id="XP_025552290.1">
    <property type="nucleotide sequence ID" value="XM_025698367.1"/>
</dbReference>
<keyword evidence="3" id="KW-1185">Reference proteome</keyword>
<dbReference type="EMBL" id="KZ824280">
    <property type="protein sequence ID" value="RAL13136.1"/>
    <property type="molecule type" value="Genomic_DNA"/>
</dbReference>
<dbReference type="OrthoDB" id="4167490at2759"/>
<dbReference type="AlphaFoldDB" id="A0A395I008"/>
<dbReference type="STRING" id="1450537.A0A395I008"/>
<sequence>MLLTPIYVRGRRKRRPSDEDDDAPKPIPSGPRGGRPLLSPQAKLNASQIRGHRRARLLTANPTKLRKKKHSLLENLPNELIEKIFLYSLNVNFARASPILSTAVSTERIYRALILLTLWDDSAEMPVSSGSRGSRNAIVRILRPLDYTPLSVAQRRELQTAILHCRWCTVQRILDQLPELMNLVVQRHWFGAGISMVKDQENALTRFLNQGGEVNVFEGFETTNTTPDVSTPAPTTNYTLSINPSVSITITNHAIGEQTTHPILSPLLIPDKYLQGSTAYDSASPSPAASDDGFSPALITYLEIHRLVLGFTTDTLPLTPPKHTLALSRPSLQQGIHTSLVSNNLPALLTLLKLDEYYFRVTEQAHITAQGQDQDTTAVVPYAIPATHFRTAVRFAPRDLEFFRTLVRANAESVPADDPEITEWAMRLQNPFGRWLLELMLRLPEQAAAAKRNPVQDSVFWMGRANAGRRELASWYLRDVLGGMESLESWMGDVQVRS</sequence>
<feature type="region of interest" description="Disordered" evidence="1">
    <location>
        <begin position="1"/>
        <end position="47"/>
    </location>
</feature>
<reference evidence="2 3" key="1">
    <citation type="submission" date="2018-02" db="EMBL/GenBank/DDBJ databases">
        <title>The genomes of Aspergillus section Nigri reveals drivers in fungal speciation.</title>
        <authorList>
            <consortium name="DOE Joint Genome Institute"/>
            <person name="Vesth T.C."/>
            <person name="Nybo J."/>
            <person name="Theobald S."/>
            <person name="Brandl J."/>
            <person name="Frisvad J.C."/>
            <person name="Nielsen K.F."/>
            <person name="Lyhne E.K."/>
            <person name="Kogle M.E."/>
            <person name="Kuo A."/>
            <person name="Riley R."/>
            <person name="Clum A."/>
            <person name="Nolan M."/>
            <person name="Lipzen A."/>
            <person name="Salamov A."/>
            <person name="Henrissat B."/>
            <person name="Wiebenga A."/>
            <person name="De vries R.P."/>
            <person name="Grigoriev I.V."/>
            <person name="Mortensen U.H."/>
            <person name="Andersen M.R."/>
            <person name="Baker S.E."/>
        </authorList>
    </citation>
    <scope>NUCLEOTIDE SEQUENCE [LARGE SCALE GENOMIC DNA]</scope>
    <source>
        <strain evidence="2 3">CBS 101889</strain>
    </source>
</reference>
<evidence type="ECO:0000313" key="2">
    <source>
        <dbReference type="EMBL" id="RAL13136.1"/>
    </source>
</evidence>
<name>A0A395I008_ASPHC</name>
<evidence type="ECO:0000256" key="1">
    <source>
        <dbReference type="SAM" id="MobiDB-lite"/>
    </source>
</evidence>
<evidence type="ECO:0000313" key="3">
    <source>
        <dbReference type="Proteomes" id="UP000248961"/>
    </source>
</evidence>
<dbReference type="VEuPathDB" id="FungiDB:BO97DRAFT_44346"/>
<gene>
    <name evidence="2" type="ORF">BO97DRAFT_44346</name>
</gene>
<dbReference type="GeneID" id="37202656"/>
<proteinExistence type="predicted"/>